<evidence type="ECO:0000313" key="2">
    <source>
        <dbReference type="Proteomes" id="UP001605036"/>
    </source>
</evidence>
<proteinExistence type="predicted"/>
<evidence type="ECO:0000313" key="1">
    <source>
        <dbReference type="EMBL" id="KAL2607796.1"/>
    </source>
</evidence>
<sequence>MRSYLRLSKCTQRDDVQFPGSGCRSSPSSLPDLEGRLTLASQPARGQIRIAGDQGAHVHAWLQYSSSAFATDLRYSVGVALEQGMNYN</sequence>
<accession>A0ABD1XIR4</accession>
<dbReference type="EMBL" id="JBHFFA010000008">
    <property type="protein sequence ID" value="KAL2607796.1"/>
    <property type="molecule type" value="Genomic_DNA"/>
</dbReference>
<organism evidence="1 2">
    <name type="scientific">Riccia fluitans</name>
    <dbReference type="NCBI Taxonomy" id="41844"/>
    <lineage>
        <taxon>Eukaryota</taxon>
        <taxon>Viridiplantae</taxon>
        <taxon>Streptophyta</taxon>
        <taxon>Embryophyta</taxon>
        <taxon>Marchantiophyta</taxon>
        <taxon>Marchantiopsida</taxon>
        <taxon>Marchantiidae</taxon>
        <taxon>Marchantiales</taxon>
        <taxon>Ricciaceae</taxon>
        <taxon>Riccia</taxon>
    </lineage>
</organism>
<gene>
    <name evidence="1" type="ORF">R1flu_026369</name>
</gene>
<dbReference type="Proteomes" id="UP001605036">
    <property type="component" value="Unassembled WGS sequence"/>
</dbReference>
<reference evidence="1 2" key="1">
    <citation type="submission" date="2024-09" db="EMBL/GenBank/DDBJ databases">
        <title>Chromosome-scale assembly of Riccia fluitans.</title>
        <authorList>
            <person name="Paukszto L."/>
            <person name="Sawicki J."/>
            <person name="Karawczyk K."/>
            <person name="Piernik-Szablinska J."/>
            <person name="Szczecinska M."/>
            <person name="Mazdziarz M."/>
        </authorList>
    </citation>
    <scope>NUCLEOTIDE SEQUENCE [LARGE SCALE GENOMIC DNA]</scope>
    <source>
        <strain evidence="1">Rf_01</strain>
        <tissue evidence="1">Aerial parts of the thallus</tissue>
    </source>
</reference>
<keyword evidence="2" id="KW-1185">Reference proteome</keyword>
<protein>
    <submittedName>
        <fullName evidence="1">Uncharacterized protein</fullName>
    </submittedName>
</protein>
<dbReference type="AlphaFoldDB" id="A0ABD1XIR4"/>
<name>A0ABD1XIR4_9MARC</name>
<comment type="caution">
    <text evidence="1">The sequence shown here is derived from an EMBL/GenBank/DDBJ whole genome shotgun (WGS) entry which is preliminary data.</text>
</comment>